<dbReference type="Gene3D" id="3.90.1490.10">
    <property type="entry name" value="putative n-type atp pyrophosphatase, domain 2"/>
    <property type="match status" value="1"/>
</dbReference>
<evidence type="ECO:0000259" key="1">
    <source>
        <dbReference type="Pfam" id="PF01902"/>
    </source>
</evidence>
<organism evidence="2 3">
    <name type="scientific">Roseisolibacter agri</name>
    <dbReference type="NCBI Taxonomy" id="2014610"/>
    <lineage>
        <taxon>Bacteria</taxon>
        <taxon>Pseudomonadati</taxon>
        <taxon>Gemmatimonadota</taxon>
        <taxon>Gemmatimonadia</taxon>
        <taxon>Gemmatimonadales</taxon>
        <taxon>Gemmatimonadaceae</taxon>
        <taxon>Roseisolibacter</taxon>
    </lineage>
</organism>
<reference evidence="2" key="1">
    <citation type="submission" date="2022-08" db="EMBL/GenBank/DDBJ databases">
        <title>Draft genome sequencing of Roseisolibacter agri AW1220.</title>
        <authorList>
            <person name="Tobiishi Y."/>
            <person name="Tonouchi A."/>
        </authorList>
    </citation>
    <scope>NUCLEOTIDE SEQUENCE</scope>
    <source>
        <strain evidence="2">AW1220</strain>
    </source>
</reference>
<gene>
    <name evidence="2" type="ORF">rosag_41700</name>
</gene>
<name>A0AA37V4A4_9BACT</name>
<protein>
    <submittedName>
        <fullName evidence="2">ATPase</fullName>
    </submittedName>
</protein>
<evidence type="ECO:0000313" key="3">
    <source>
        <dbReference type="Proteomes" id="UP001161325"/>
    </source>
</evidence>
<evidence type="ECO:0000313" key="2">
    <source>
        <dbReference type="EMBL" id="GLC27657.1"/>
    </source>
</evidence>
<dbReference type="InterPro" id="IPR014729">
    <property type="entry name" value="Rossmann-like_a/b/a_fold"/>
</dbReference>
<feature type="domain" description="Diphthamide synthase" evidence="1">
    <location>
        <begin position="3"/>
        <end position="201"/>
    </location>
</feature>
<dbReference type="InterPro" id="IPR002761">
    <property type="entry name" value="Diphthami_syn_dom"/>
</dbReference>
<keyword evidence="3" id="KW-1185">Reference proteome</keyword>
<proteinExistence type="predicted"/>
<dbReference type="Proteomes" id="UP001161325">
    <property type="component" value="Unassembled WGS sequence"/>
</dbReference>
<dbReference type="EMBL" id="BRXS01000006">
    <property type="protein sequence ID" value="GLC27657.1"/>
    <property type="molecule type" value="Genomic_DNA"/>
</dbReference>
<dbReference type="SUPFAM" id="SSF52402">
    <property type="entry name" value="Adenine nucleotide alpha hydrolases-like"/>
    <property type="match status" value="1"/>
</dbReference>
<dbReference type="Gene3D" id="3.40.50.620">
    <property type="entry name" value="HUPs"/>
    <property type="match status" value="1"/>
</dbReference>
<accession>A0AA37V4A4</accession>
<dbReference type="Pfam" id="PF01902">
    <property type="entry name" value="Diphthami_syn_2"/>
    <property type="match status" value="1"/>
</dbReference>
<comment type="caution">
    <text evidence="2">The sequence shown here is derived from an EMBL/GenBank/DDBJ whole genome shotgun (WGS) entry which is preliminary data.</text>
</comment>
<sequence length="215" mass="23332">MSWSGGKDSALALHRVLHDGSVRVEGLLTTVTDEYDRISMHGVRRALLDAQAAALGLPLTTVRIPPACTNDDYEARTGDSLATYAADRGEAVVFGDLFLADVRAYRERLLQPHALAGLFPLWGEDTTALARRFVALGFRATLVCVDPAQLDPRFAGRAYDDALLDELPPGVDPCGERGEFHTFVHDGPVFRHPVPVRPGEVVERGGFVFADLLPG</sequence>
<dbReference type="AlphaFoldDB" id="A0AA37V4A4"/>